<evidence type="ECO:0000313" key="2">
    <source>
        <dbReference type="Proteomes" id="UP000691718"/>
    </source>
</evidence>
<dbReference type="Proteomes" id="UP000691718">
    <property type="component" value="Unassembled WGS sequence"/>
</dbReference>
<comment type="caution">
    <text evidence="1">The sequence shown here is derived from an EMBL/GenBank/DDBJ whole genome shotgun (WGS) entry which is preliminary data.</text>
</comment>
<protein>
    <submittedName>
        <fullName evidence="1">(apollo) hypothetical protein</fullName>
    </submittedName>
</protein>
<name>A0A8S3WUR9_PARAO</name>
<organism evidence="1 2">
    <name type="scientific">Parnassius apollo</name>
    <name type="common">Apollo butterfly</name>
    <name type="synonym">Papilio apollo</name>
    <dbReference type="NCBI Taxonomy" id="110799"/>
    <lineage>
        <taxon>Eukaryota</taxon>
        <taxon>Metazoa</taxon>
        <taxon>Ecdysozoa</taxon>
        <taxon>Arthropoda</taxon>
        <taxon>Hexapoda</taxon>
        <taxon>Insecta</taxon>
        <taxon>Pterygota</taxon>
        <taxon>Neoptera</taxon>
        <taxon>Endopterygota</taxon>
        <taxon>Lepidoptera</taxon>
        <taxon>Glossata</taxon>
        <taxon>Ditrysia</taxon>
        <taxon>Papilionoidea</taxon>
        <taxon>Papilionidae</taxon>
        <taxon>Parnassiinae</taxon>
        <taxon>Parnassini</taxon>
        <taxon>Parnassius</taxon>
        <taxon>Parnassius</taxon>
    </lineage>
</organism>
<gene>
    <name evidence="1" type="ORF">PAPOLLO_LOCUS10741</name>
</gene>
<accession>A0A8S3WUR9</accession>
<evidence type="ECO:0000313" key="1">
    <source>
        <dbReference type="EMBL" id="CAG4983939.1"/>
    </source>
</evidence>
<dbReference type="AlphaFoldDB" id="A0A8S3WUR9"/>
<keyword evidence="2" id="KW-1185">Reference proteome</keyword>
<dbReference type="EMBL" id="CAJQZP010000774">
    <property type="protein sequence ID" value="CAG4983939.1"/>
    <property type="molecule type" value="Genomic_DNA"/>
</dbReference>
<reference evidence="1" key="1">
    <citation type="submission" date="2021-04" db="EMBL/GenBank/DDBJ databases">
        <authorList>
            <person name="Tunstrom K."/>
        </authorList>
    </citation>
    <scope>NUCLEOTIDE SEQUENCE</scope>
</reference>
<sequence>MSSERIGSGKTLTGQSREIVYNVFNYFMHHHNKKMMVESLTSEVTGVSQRSVRQVVCEVHNQVIAAIKASTLQQSTSGEGDPPASKALLPQVTFRKIYST</sequence>
<dbReference type="OrthoDB" id="2266637at2759"/>
<proteinExistence type="predicted"/>